<dbReference type="InterPro" id="IPR001296">
    <property type="entry name" value="Glyco_trans_1"/>
</dbReference>
<dbReference type="Proteomes" id="UP000678237">
    <property type="component" value="Unassembled WGS sequence"/>
</dbReference>
<dbReference type="PANTHER" id="PTHR45947">
    <property type="entry name" value="SULFOQUINOVOSYL TRANSFERASE SQD2"/>
    <property type="match status" value="1"/>
</dbReference>
<sequence length="376" mass="42597">MGMKDAGKAIKPRILVVKHSLNRYTLPLPVEPGKAHIKYFVGYMEPLTEEALWKNGVDFERIGLLKMWKEIIQGKYDLVMTGIDYFPEFKGTFILCKLLGIPVAFLSDRWKWKERKRRLGLKSRLLTQCTNLFLDQADAYLVTGRKQAEYFASLGVRPEKIRVFYPRQCIQLHEAAGTRTASDVRKQLQVEEKTMFLYTGRVLAERKNLSMVIEAFSELRKDRSETCLVLVGYGRDRKKLMAHCLKRGLTEVHFVDFIEYTDSNLKAYYEAADVFVFVGKSEPNGFSLIEACAAGLPLITTEDVGAAYDYAVNGVNSFVIKPDDPRELLAAMQKLAASKELREGMGRASKEVMKSVQARLPSFEEALVELAGGLHA</sequence>
<dbReference type="SUPFAM" id="SSF53756">
    <property type="entry name" value="UDP-Glycosyltransferase/glycogen phosphorylase"/>
    <property type="match status" value="1"/>
</dbReference>
<dbReference type="PANTHER" id="PTHR45947:SF3">
    <property type="entry name" value="SULFOQUINOVOSYL TRANSFERASE SQD2"/>
    <property type="match status" value="1"/>
</dbReference>
<dbReference type="AlphaFoldDB" id="A0A8T4LAX0"/>
<dbReference type="CDD" id="cd03801">
    <property type="entry name" value="GT4_PimA-like"/>
    <property type="match status" value="1"/>
</dbReference>
<name>A0A8T4LAX0_9ARCH</name>
<dbReference type="Pfam" id="PF00534">
    <property type="entry name" value="Glycos_transf_1"/>
    <property type="match status" value="1"/>
</dbReference>
<feature type="domain" description="Glycosyl transferase family 1" evidence="1">
    <location>
        <begin position="185"/>
        <end position="351"/>
    </location>
</feature>
<reference evidence="2" key="2">
    <citation type="submission" date="2021-05" db="EMBL/GenBank/DDBJ databases">
        <title>Protein family content uncovers lineage relationships and bacterial pathway maintenance mechanisms in DPANN archaea.</title>
        <authorList>
            <person name="Castelle C.J."/>
            <person name="Meheust R."/>
            <person name="Jaffe A.L."/>
            <person name="Seitz K."/>
            <person name="Gong X."/>
            <person name="Baker B.J."/>
            <person name="Banfield J.F."/>
        </authorList>
    </citation>
    <scope>NUCLEOTIDE SEQUENCE</scope>
    <source>
        <strain evidence="2">RIFCSPLOWO2_01_FULL_58_19</strain>
    </source>
</reference>
<gene>
    <name evidence="2" type="ORF">J4203_02665</name>
</gene>
<dbReference type="EMBL" id="JAGVWE010000002">
    <property type="protein sequence ID" value="MBS3062749.1"/>
    <property type="molecule type" value="Genomic_DNA"/>
</dbReference>
<organism evidence="2 3">
    <name type="scientific">Candidatus Iainarchaeum sp</name>
    <dbReference type="NCBI Taxonomy" id="3101447"/>
    <lineage>
        <taxon>Archaea</taxon>
        <taxon>Candidatus Iainarchaeota</taxon>
        <taxon>Candidatus Iainarchaeia</taxon>
        <taxon>Candidatus Iainarchaeales</taxon>
        <taxon>Candidatus Iainarchaeaceae</taxon>
        <taxon>Candidatus Iainarchaeum</taxon>
    </lineage>
</organism>
<accession>A0A8T4LAX0</accession>
<comment type="caution">
    <text evidence="2">The sequence shown here is derived from an EMBL/GenBank/DDBJ whole genome shotgun (WGS) entry which is preliminary data.</text>
</comment>
<dbReference type="Gene3D" id="3.40.50.2000">
    <property type="entry name" value="Glycogen Phosphorylase B"/>
    <property type="match status" value="2"/>
</dbReference>
<evidence type="ECO:0000313" key="2">
    <source>
        <dbReference type="EMBL" id="MBS3062749.1"/>
    </source>
</evidence>
<dbReference type="GO" id="GO:0016757">
    <property type="term" value="F:glycosyltransferase activity"/>
    <property type="evidence" value="ECO:0007669"/>
    <property type="project" value="InterPro"/>
</dbReference>
<reference evidence="2" key="1">
    <citation type="submission" date="2021-03" db="EMBL/GenBank/DDBJ databases">
        <authorList>
            <person name="Jaffe A."/>
        </authorList>
    </citation>
    <scope>NUCLEOTIDE SEQUENCE</scope>
    <source>
        <strain evidence="2">RIFCSPLOWO2_01_FULL_58_19</strain>
    </source>
</reference>
<proteinExistence type="predicted"/>
<protein>
    <submittedName>
        <fullName evidence="2">Glycosyltransferase family 4 protein</fullName>
    </submittedName>
</protein>
<dbReference type="InterPro" id="IPR050194">
    <property type="entry name" value="Glycosyltransferase_grp1"/>
</dbReference>
<evidence type="ECO:0000259" key="1">
    <source>
        <dbReference type="Pfam" id="PF00534"/>
    </source>
</evidence>
<evidence type="ECO:0000313" key="3">
    <source>
        <dbReference type="Proteomes" id="UP000678237"/>
    </source>
</evidence>